<dbReference type="Gene3D" id="2.30.29.30">
    <property type="entry name" value="Pleckstrin-homology domain (PH domain)/Phosphotyrosine-binding domain (PTB)"/>
    <property type="match status" value="1"/>
</dbReference>
<dbReference type="Proteomes" id="UP001445076">
    <property type="component" value="Unassembled WGS sequence"/>
</dbReference>
<gene>
    <name evidence="1" type="ORF">OTU49_017110</name>
</gene>
<feature type="non-terminal residue" evidence="1">
    <location>
        <position position="145"/>
    </location>
</feature>
<name>A0AAW0XQ04_CHEQU</name>
<comment type="caution">
    <text evidence="1">The sequence shown here is derived from an EMBL/GenBank/DDBJ whole genome shotgun (WGS) entry which is preliminary data.</text>
</comment>
<dbReference type="AlphaFoldDB" id="A0AAW0XQ04"/>
<dbReference type="CDD" id="cd00934">
    <property type="entry name" value="PTB"/>
    <property type="match status" value="1"/>
</dbReference>
<evidence type="ECO:0000313" key="1">
    <source>
        <dbReference type="EMBL" id="KAK8746621.1"/>
    </source>
</evidence>
<dbReference type="InterPro" id="IPR011993">
    <property type="entry name" value="PH-like_dom_sf"/>
</dbReference>
<keyword evidence="2" id="KW-1185">Reference proteome</keyword>
<sequence length="145" mass="16198">MEGGESTGVWEEAGKTFSLVYRGSTEVDRHYSKPMLPWIISEIKNRQKSVQVTVEINRGNVTIREVSSGLVIISHMVKQIHKCVMEQADHTCFLYTLKPIDKEHGPIFGALGYVAAADPSQLIPANVPVDQNYQCHLLQACSEQQ</sequence>
<evidence type="ECO:0000313" key="2">
    <source>
        <dbReference type="Proteomes" id="UP001445076"/>
    </source>
</evidence>
<reference evidence="1 2" key="1">
    <citation type="journal article" date="2024" name="BMC Genomics">
        <title>Genome assembly of redclaw crayfish (Cherax quadricarinatus) provides insights into its immune adaptation and hypoxia tolerance.</title>
        <authorList>
            <person name="Liu Z."/>
            <person name="Zheng J."/>
            <person name="Li H."/>
            <person name="Fang K."/>
            <person name="Wang S."/>
            <person name="He J."/>
            <person name="Zhou D."/>
            <person name="Weng S."/>
            <person name="Chi M."/>
            <person name="Gu Z."/>
            <person name="He J."/>
            <person name="Li F."/>
            <person name="Wang M."/>
        </authorList>
    </citation>
    <scope>NUCLEOTIDE SEQUENCE [LARGE SCALE GENOMIC DNA]</scope>
    <source>
        <strain evidence="1">ZL_2023a</strain>
    </source>
</reference>
<proteinExistence type="predicted"/>
<evidence type="ECO:0008006" key="3">
    <source>
        <dbReference type="Google" id="ProtNLM"/>
    </source>
</evidence>
<dbReference type="SUPFAM" id="SSF50729">
    <property type="entry name" value="PH domain-like"/>
    <property type="match status" value="1"/>
</dbReference>
<accession>A0AAW0XQ04</accession>
<organism evidence="1 2">
    <name type="scientific">Cherax quadricarinatus</name>
    <name type="common">Australian red claw crayfish</name>
    <dbReference type="NCBI Taxonomy" id="27406"/>
    <lineage>
        <taxon>Eukaryota</taxon>
        <taxon>Metazoa</taxon>
        <taxon>Ecdysozoa</taxon>
        <taxon>Arthropoda</taxon>
        <taxon>Crustacea</taxon>
        <taxon>Multicrustacea</taxon>
        <taxon>Malacostraca</taxon>
        <taxon>Eumalacostraca</taxon>
        <taxon>Eucarida</taxon>
        <taxon>Decapoda</taxon>
        <taxon>Pleocyemata</taxon>
        <taxon>Astacidea</taxon>
        <taxon>Parastacoidea</taxon>
        <taxon>Parastacidae</taxon>
        <taxon>Cherax</taxon>
    </lineage>
</organism>
<dbReference type="EMBL" id="JARKIK010000017">
    <property type="protein sequence ID" value="KAK8746621.1"/>
    <property type="molecule type" value="Genomic_DNA"/>
</dbReference>
<protein>
    <recommendedName>
        <fullName evidence="3">PID domain-containing protein</fullName>
    </recommendedName>
</protein>